<dbReference type="SUPFAM" id="SSF51556">
    <property type="entry name" value="Metallo-dependent hydrolases"/>
    <property type="match status" value="1"/>
</dbReference>
<dbReference type="InterPro" id="IPR032466">
    <property type="entry name" value="Metal_Hydrolase"/>
</dbReference>
<organism evidence="2">
    <name type="scientific">Deinococcus sonorensis KR-87</name>
    <dbReference type="NCBI Taxonomy" id="694439"/>
    <lineage>
        <taxon>Bacteria</taxon>
        <taxon>Thermotogati</taxon>
        <taxon>Deinococcota</taxon>
        <taxon>Deinococci</taxon>
        <taxon>Deinococcales</taxon>
        <taxon>Deinococcaceae</taxon>
        <taxon>Deinococcus</taxon>
    </lineage>
</organism>
<dbReference type="KEGG" id="dsc:ABOD76_20375"/>
<dbReference type="Pfam" id="PF04909">
    <property type="entry name" value="Amidohydro_2"/>
    <property type="match status" value="1"/>
</dbReference>
<dbReference type="InterPro" id="IPR006680">
    <property type="entry name" value="Amidohydro-rel"/>
</dbReference>
<dbReference type="GO" id="GO:0016787">
    <property type="term" value="F:hydrolase activity"/>
    <property type="evidence" value="ECO:0007669"/>
    <property type="project" value="InterPro"/>
</dbReference>
<dbReference type="RefSeq" id="WP_350245560.1">
    <property type="nucleotide sequence ID" value="NZ_CP158300.1"/>
</dbReference>
<evidence type="ECO:0000313" key="2">
    <source>
        <dbReference type="EMBL" id="XBV87410.1"/>
    </source>
</evidence>
<evidence type="ECO:0000259" key="1">
    <source>
        <dbReference type="Pfam" id="PF04909"/>
    </source>
</evidence>
<feature type="domain" description="Amidohydrolase-related" evidence="1">
    <location>
        <begin position="195"/>
        <end position="368"/>
    </location>
</feature>
<protein>
    <submittedName>
        <fullName evidence="2">Amidohydrolase family protein</fullName>
    </submittedName>
</protein>
<proteinExistence type="predicted"/>
<geneLocation type="plasmid" evidence="2">
    <name>pDson02</name>
</geneLocation>
<dbReference type="EMBL" id="CP158300">
    <property type="protein sequence ID" value="XBV87410.1"/>
    <property type="molecule type" value="Genomic_DNA"/>
</dbReference>
<name>A0AAU7UFZ5_9DEIO</name>
<accession>A0AAU7UFZ5</accession>
<keyword evidence="2" id="KW-0614">Plasmid</keyword>
<reference evidence="2" key="1">
    <citation type="submission" date="2024-06" db="EMBL/GenBank/DDBJ databases">
        <title>Draft Genome Sequence of Deinococcus sonorensis Type Strain KR-87, a Biofilm Producing Representative of the Genus Deinococcus.</title>
        <authorList>
            <person name="Boren L.S."/>
            <person name="Grosso R.A."/>
            <person name="Hugenberg-Cox A.N."/>
            <person name="Hill J.T.E."/>
            <person name="Albert C.M."/>
            <person name="Tuohy J.M."/>
        </authorList>
    </citation>
    <scope>NUCLEOTIDE SEQUENCE</scope>
    <source>
        <strain evidence="2">KR-87</strain>
        <plasmid evidence="2">pDson02</plasmid>
    </source>
</reference>
<dbReference type="Gene3D" id="3.20.20.140">
    <property type="entry name" value="Metal-dependent hydrolases"/>
    <property type="match status" value="1"/>
</dbReference>
<dbReference type="PANTHER" id="PTHR43383">
    <property type="entry name" value="NODULIN 6"/>
    <property type="match status" value="1"/>
</dbReference>
<sequence length="380" mass="42832">MLELEHLAFYDHHAHGLYHEPLWRTAPLEAYFTEAYDPHILQRFVPDTLFYRRSLRDLSELYGCDPNADALREVRAGVDYPALCRDLFQRANIQHLLLDDGFWPDRLWSVAQARERLPLPVQRVVRIESELELLLPHHDAPGTLLDALEQVLREAGRSAAGFKSIIAYRTGLAVEPPTPAALERGFRQDRERGGRVQDKALLDAALLRGLQVATDLGLPVQFHTGYGDPDLDMRLASPLHLRGVIETPAFRDLQVVLLHCYPYVREAGYLASVYRGVYLDLGLTIPYTSVSAMQTALHEALHLSPISKLLISTDAQRTPELYWLAARWARRTIGAVLSQTVALGDLTKAEADWAASRLLWDNAVELYRAPVAEEQASHTP</sequence>
<gene>
    <name evidence="2" type="ORF">ABOD76_20375</name>
</gene>
<dbReference type="AlphaFoldDB" id="A0AAU7UFZ5"/>
<dbReference type="PANTHER" id="PTHR43383:SF2">
    <property type="entry name" value="AMIDOHYDROLASE 2 FAMILY PROTEIN"/>
    <property type="match status" value="1"/>
</dbReference>